<accession>A0AAE0TL15</accession>
<organism evidence="1 2">
    <name type="scientific">Potamilus streckersoni</name>
    <dbReference type="NCBI Taxonomy" id="2493646"/>
    <lineage>
        <taxon>Eukaryota</taxon>
        <taxon>Metazoa</taxon>
        <taxon>Spiralia</taxon>
        <taxon>Lophotrochozoa</taxon>
        <taxon>Mollusca</taxon>
        <taxon>Bivalvia</taxon>
        <taxon>Autobranchia</taxon>
        <taxon>Heteroconchia</taxon>
        <taxon>Palaeoheterodonta</taxon>
        <taxon>Unionida</taxon>
        <taxon>Unionoidea</taxon>
        <taxon>Unionidae</taxon>
        <taxon>Ambleminae</taxon>
        <taxon>Lampsilini</taxon>
        <taxon>Potamilus</taxon>
    </lineage>
</organism>
<evidence type="ECO:0000313" key="2">
    <source>
        <dbReference type="Proteomes" id="UP001195483"/>
    </source>
</evidence>
<comment type="caution">
    <text evidence="1">The sequence shown here is derived from an EMBL/GenBank/DDBJ whole genome shotgun (WGS) entry which is preliminary data.</text>
</comment>
<dbReference type="PANTHER" id="PTHR14187">
    <property type="entry name" value="ALPHA KINASE/ELONGATION FACTOR 2 KINASE"/>
    <property type="match status" value="1"/>
</dbReference>
<dbReference type="PANTHER" id="PTHR14187:SF5">
    <property type="entry name" value="HEAT SHOCK 70 KDA PROTEIN 12A"/>
    <property type="match status" value="1"/>
</dbReference>
<dbReference type="AlphaFoldDB" id="A0AAE0TL15"/>
<dbReference type="EMBL" id="JAEAOA010002337">
    <property type="protein sequence ID" value="KAK3611845.1"/>
    <property type="molecule type" value="Genomic_DNA"/>
</dbReference>
<evidence type="ECO:0008006" key="3">
    <source>
        <dbReference type="Google" id="ProtNLM"/>
    </source>
</evidence>
<dbReference type="Proteomes" id="UP001195483">
    <property type="component" value="Unassembled WGS sequence"/>
</dbReference>
<dbReference type="CDD" id="cd10229">
    <property type="entry name" value="ASKHA_NBD_HSP70_HSPA12"/>
    <property type="match status" value="1"/>
</dbReference>
<reference evidence="1" key="2">
    <citation type="journal article" date="2021" name="Genome Biol. Evol.">
        <title>Developing a high-quality reference genome for a parasitic bivalve with doubly uniparental inheritance (Bivalvia: Unionida).</title>
        <authorList>
            <person name="Smith C.H."/>
        </authorList>
    </citation>
    <scope>NUCLEOTIDE SEQUENCE</scope>
    <source>
        <strain evidence="1">CHS0354</strain>
        <tissue evidence="1">Mantle</tissue>
    </source>
</reference>
<dbReference type="InterPro" id="IPR043129">
    <property type="entry name" value="ATPase_NBD"/>
</dbReference>
<name>A0AAE0TL15_9BIVA</name>
<reference evidence="1" key="1">
    <citation type="journal article" date="2021" name="Genome Biol. Evol.">
        <title>A High-Quality Reference Genome for a Parasitic Bivalve with Doubly Uniparental Inheritance (Bivalvia: Unionida).</title>
        <authorList>
            <person name="Smith C.H."/>
        </authorList>
    </citation>
    <scope>NUCLEOTIDE SEQUENCE</scope>
    <source>
        <strain evidence="1">CHS0354</strain>
    </source>
</reference>
<evidence type="ECO:0000313" key="1">
    <source>
        <dbReference type="EMBL" id="KAK3611845.1"/>
    </source>
</evidence>
<protein>
    <recommendedName>
        <fullName evidence="3">Heat shock 70 kDa protein 12A</fullName>
    </recommendedName>
</protein>
<gene>
    <name evidence="1" type="ORF">CHS0354_040519</name>
</gene>
<sequence length="580" mass="65715">MEKVDYVVVAAIDLGTAYSSWACSYRHEYKRNPRNPERIICRTWKGQRISLKAPTAILVQDDGKTLDKFGYEAEDKYAEMAEADADELHTWYYFRQFKMVLHDQKIKRDMTLESENGRTLPALRVFALTIEYLKKDLLDGIGIKMMTVLDESQIRWVLTVPAIWDESAKQFMREAAAEAGIPSNQLTLALEPEVASLYCNTIPLASANEGEACVLHSGAKYVLIDAGGGTVDIIAHEVMCDGSLNEIYRSNGGPWGGTEVDKAYFNFLTDLIGKSVFDNFKKKHMEDYIYLCREFEQKKRTIEPDHVSKVTTLLPGSLKELFKNENHQELATSIMSNGRWSQDVEFVSDKMRMEAHIMKELFANVLKFISDHLQLIFSGDSLKDVNIIMMVGGFSESKMLQEMVRNTFPEKMVIVPPQAGLAVLKGAVLFGHNPAVIGHRVCRFSYGVKTSLHFVNGKHREDKRKTVGNKDFCVDIFDIHIHKGQSVKLNAKQVPMVYKPQKPEQKIVSFKFYSSSECSPIYVTDEGCRELGKITVDVIRESTMENAVEVSFMFGGTEIQVEARDKKTGKATYTKVDFIE</sequence>
<dbReference type="Gene3D" id="3.30.420.40">
    <property type="match status" value="1"/>
</dbReference>
<reference evidence="1" key="3">
    <citation type="submission" date="2023-05" db="EMBL/GenBank/DDBJ databases">
        <authorList>
            <person name="Smith C.H."/>
        </authorList>
    </citation>
    <scope>NUCLEOTIDE SEQUENCE</scope>
    <source>
        <strain evidence="1">CHS0354</strain>
        <tissue evidence="1">Mantle</tissue>
    </source>
</reference>
<keyword evidence="2" id="KW-1185">Reference proteome</keyword>
<dbReference type="SUPFAM" id="SSF53067">
    <property type="entry name" value="Actin-like ATPase domain"/>
    <property type="match status" value="2"/>
</dbReference>
<proteinExistence type="predicted"/>